<gene>
    <name evidence="1" type="ORF">M8818_006225</name>
</gene>
<keyword evidence="2" id="KW-1185">Reference proteome</keyword>
<proteinExistence type="predicted"/>
<name>A0ACC3SBM3_9PEZI</name>
<reference evidence="1" key="1">
    <citation type="submission" date="2024-02" db="EMBL/GenBank/DDBJ databases">
        <title>Metagenome Assembled Genome of Zalaria obscura JY119.</title>
        <authorList>
            <person name="Vighnesh L."/>
            <person name="Jagadeeshwari U."/>
            <person name="Venkata Ramana C."/>
            <person name="Sasikala C."/>
        </authorList>
    </citation>
    <scope>NUCLEOTIDE SEQUENCE</scope>
    <source>
        <strain evidence="1">JY119</strain>
    </source>
</reference>
<dbReference type="Proteomes" id="UP001320706">
    <property type="component" value="Unassembled WGS sequence"/>
</dbReference>
<dbReference type="EMBL" id="JAMKPW020000038">
    <property type="protein sequence ID" value="KAK8200907.1"/>
    <property type="molecule type" value="Genomic_DNA"/>
</dbReference>
<evidence type="ECO:0000313" key="2">
    <source>
        <dbReference type="Proteomes" id="UP001320706"/>
    </source>
</evidence>
<sequence length="106" mass="11466">MSGRDETACSTKFPESDDSRERLLTGLAPCRKYPDPRSSFHVCISKSASGSPVPSAVGVSKVNVSTAHLMAASRHFCVEDLLGNVCKCRGNSNLCARCLKYSRRKA</sequence>
<organism evidence="1 2">
    <name type="scientific">Zalaria obscura</name>
    <dbReference type="NCBI Taxonomy" id="2024903"/>
    <lineage>
        <taxon>Eukaryota</taxon>
        <taxon>Fungi</taxon>
        <taxon>Dikarya</taxon>
        <taxon>Ascomycota</taxon>
        <taxon>Pezizomycotina</taxon>
        <taxon>Dothideomycetes</taxon>
        <taxon>Dothideomycetidae</taxon>
        <taxon>Dothideales</taxon>
        <taxon>Zalariaceae</taxon>
        <taxon>Zalaria</taxon>
    </lineage>
</organism>
<evidence type="ECO:0000313" key="1">
    <source>
        <dbReference type="EMBL" id="KAK8200907.1"/>
    </source>
</evidence>
<protein>
    <submittedName>
        <fullName evidence="1">Uncharacterized protein</fullName>
    </submittedName>
</protein>
<comment type="caution">
    <text evidence="1">The sequence shown here is derived from an EMBL/GenBank/DDBJ whole genome shotgun (WGS) entry which is preliminary data.</text>
</comment>
<accession>A0ACC3SBM3</accession>